<feature type="transmembrane region" description="Helical" evidence="7">
    <location>
        <begin position="617"/>
        <end position="643"/>
    </location>
</feature>
<evidence type="ECO:0000256" key="1">
    <source>
        <dbReference type="ARBA" id="ARBA00004141"/>
    </source>
</evidence>
<dbReference type="InterPro" id="IPR003593">
    <property type="entry name" value="AAA+_ATPase"/>
</dbReference>
<evidence type="ECO:0000256" key="6">
    <source>
        <dbReference type="ARBA" id="ARBA00023136"/>
    </source>
</evidence>
<dbReference type="InterPro" id="IPR047817">
    <property type="entry name" value="ABC2_TM_bact-type"/>
</dbReference>
<dbReference type="AlphaFoldDB" id="T1JZU7"/>
<feature type="domain" description="ABC transporter" evidence="8">
    <location>
        <begin position="37"/>
        <end position="271"/>
    </location>
</feature>
<dbReference type="OrthoDB" id="66620at2759"/>
<feature type="domain" description="ABC transmembrane type-2" evidence="9">
    <location>
        <begin position="497"/>
        <end position="734"/>
    </location>
</feature>
<dbReference type="PROSITE" id="PS50893">
    <property type="entry name" value="ABC_TRANSPORTER_2"/>
    <property type="match status" value="1"/>
</dbReference>
<keyword evidence="4" id="KW-0067">ATP-binding</keyword>
<protein>
    <submittedName>
        <fullName evidence="10">Uncharacterized protein</fullName>
    </submittedName>
</protein>
<reference evidence="10" key="2">
    <citation type="submission" date="2015-06" db="UniProtKB">
        <authorList>
            <consortium name="EnsemblMetazoa"/>
        </authorList>
    </citation>
    <scope>IDENTIFICATION</scope>
</reference>
<evidence type="ECO:0000256" key="3">
    <source>
        <dbReference type="ARBA" id="ARBA00022741"/>
    </source>
</evidence>
<dbReference type="KEGG" id="tut:107359217"/>
<dbReference type="PROSITE" id="PS00211">
    <property type="entry name" value="ABC_TRANSPORTER_1"/>
    <property type="match status" value="1"/>
</dbReference>
<proteinExistence type="predicted"/>
<dbReference type="GO" id="GO:0016887">
    <property type="term" value="F:ATP hydrolysis activity"/>
    <property type="evidence" value="ECO:0007669"/>
    <property type="project" value="InterPro"/>
</dbReference>
<dbReference type="EMBL" id="CAEY01001126">
    <property type="status" value="NOT_ANNOTATED_CDS"/>
    <property type="molecule type" value="Genomic_DNA"/>
</dbReference>
<dbReference type="CDD" id="cd03230">
    <property type="entry name" value="ABC_DR_subfamily_A"/>
    <property type="match status" value="1"/>
</dbReference>
<feature type="transmembrane region" description="Helical" evidence="7">
    <location>
        <begin position="344"/>
        <end position="367"/>
    </location>
</feature>
<evidence type="ECO:0000259" key="8">
    <source>
        <dbReference type="PROSITE" id="PS50893"/>
    </source>
</evidence>
<dbReference type="Proteomes" id="UP000015104">
    <property type="component" value="Unassembled WGS sequence"/>
</dbReference>
<dbReference type="OMA" id="LACTIIH"/>
<dbReference type="eggNOG" id="KOG0059">
    <property type="taxonomic scope" value="Eukaryota"/>
</dbReference>
<keyword evidence="11" id="KW-1185">Reference proteome</keyword>
<evidence type="ECO:0000313" key="11">
    <source>
        <dbReference type="Proteomes" id="UP000015104"/>
    </source>
</evidence>
<evidence type="ECO:0000256" key="4">
    <source>
        <dbReference type="ARBA" id="ARBA00022840"/>
    </source>
</evidence>
<dbReference type="EnsemblMetazoa" id="tetur03g05300.1">
    <property type="protein sequence ID" value="tetur03g05300.1"/>
    <property type="gene ID" value="tetur03g05300"/>
</dbReference>
<dbReference type="Pfam" id="PF00005">
    <property type="entry name" value="ABC_tran"/>
    <property type="match status" value="1"/>
</dbReference>
<keyword evidence="3" id="KW-0547">Nucleotide-binding</keyword>
<gene>
    <name evidence="10" type="primary">107359217</name>
</gene>
<dbReference type="InterPro" id="IPR013525">
    <property type="entry name" value="ABC2_TM"/>
</dbReference>
<accession>T1JZU7</accession>
<feature type="transmembrane region" description="Helical" evidence="7">
    <location>
        <begin position="708"/>
        <end position="731"/>
    </location>
</feature>
<evidence type="ECO:0000313" key="10">
    <source>
        <dbReference type="EnsemblMetazoa" id="tetur03g05300.1"/>
    </source>
</evidence>
<dbReference type="InterPro" id="IPR003439">
    <property type="entry name" value="ABC_transporter-like_ATP-bd"/>
</dbReference>
<dbReference type="SMART" id="SM00382">
    <property type="entry name" value="AAA"/>
    <property type="match status" value="1"/>
</dbReference>
<dbReference type="GO" id="GO:0016020">
    <property type="term" value="C:membrane"/>
    <property type="evidence" value="ECO:0007669"/>
    <property type="project" value="UniProtKB-SubCell"/>
</dbReference>
<sequence>MVSFDPNNNPSGQPNHPVIAISTTCETSDSVKTKLAIRGRNLCLTYGSGDKATYVLNNLSISVPAGGIYGLLGPSGCGKTSLLKIISGLTAPDSGTVRVFGSKPGERVSGVPGPGIGYMPQDIALIPDLTVEEMLAYFGNLYFLPAPVIRKQINDLVNLLEIPDKKRPIENMSGGQQRRLSLACTIIHKPRLVILDEPTVGVDPLLCERIWKLLYSMAREESMTIIVTTHYIEECRKAKMVGFMRKGEILEEDEPESLINRFSADNLEDVFYKICLNQKRRNTMCLPTFNKQRKSIASVVVDDSHLDKVEPFKSPQDNRPIYSRFWPIWTLYKRYLVQILRQPIFLLILFMFPITSLGLLFVCLGHSPKDLPIGWVVEETPEYGLFHARPEEFDQAFTKYQIPFYPDLLRSKLDPKTLNIIPYDSLDAGLTDVRRAKLDSVVYMSRGFSEAFHERINYLSANDIDDDTIKRGTINVYGDLTDAFAMTTLQLSLQLSLLNVMNETAPAANLPYYARTLPFQIGTPIYGSLGDTESFGLQDYAAPGFMVVILYSCSLGLSALGLAAEVADKMFDRNYSTGITIGQLLIAQVAARFTYLSLNCAFVFIVVIYVFKIKCYGSFWIGLALLLLQTLVGQTNGMVFAAIFPAIQHLAFVALGSLLYMLFISGVFWPVEALPYYFRYLSSSLPFTEPAKALRSLMIKEGAPFHPLIWPGLVVSTGWFFMLLALSYFIFKIKFNRS</sequence>
<feature type="transmembrane region" description="Helical" evidence="7">
    <location>
        <begin position="650"/>
        <end position="671"/>
    </location>
</feature>
<evidence type="ECO:0000256" key="5">
    <source>
        <dbReference type="ARBA" id="ARBA00022989"/>
    </source>
</evidence>
<dbReference type="PROSITE" id="PS51012">
    <property type="entry name" value="ABC_TM2"/>
    <property type="match status" value="1"/>
</dbReference>
<dbReference type="InterPro" id="IPR027417">
    <property type="entry name" value="P-loop_NTPase"/>
</dbReference>
<dbReference type="SUPFAM" id="SSF52540">
    <property type="entry name" value="P-loop containing nucleoside triphosphate hydrolases"/>
    <property type="match status" value="1"/>
</dbReference>
<dbReference type="GO" id="GO:0005524">
    <property type="term" value="F:ATP binding"/>
    <property type="evidence" value="ECO:0007669"/>
    <property type="project" value="UniProtKB-KW"/>
</dbReference>
<comment type="subcellular location">
    <subcellularLocation>
        <location evidence="1">Membrane</location>
        <topology evidence="1">Multi-pass membrane protein</topology>
    </subcellularLocation>
</comment>
<dbReference type="Pfam" id="PF12698">
    <property type="entry name" value="ABC2_membrane_3"/>
    <property type="match status" value="1"/>
</dbReference>
<reference evidence="11" key="1">
    <citation type="submission" date="2011-08" db="EMBL/GenBank/DDBJ databases">
        <authorList>
            <person name="Rombauts S."/>
        </authorList>
    </citation>
    <scope>NUCLEOTIDE SEQUENCE</scope>
    <source>
        <strain evidence="11">London</strain>
    </source>
</reference>
<evidence type="ECO:0000259" key="9">
    <source>
        <dbReference type="PROSITE" id="PS51012"/>
    </source>
</evidence>
<evidence type="ECO:0000256" key="2">
    <source>
        <dbReference type="ARBA" id="ARBA00022692"/>
    </source>
</evidence>
<organism evidence="10 11">
    <name type="scientific">Tetranychus urticae</name>
    <name type="common">Two-spotted spider mite</name>
    <dbReference type="NCBI Taxonomy" id="32264"/>
    <lineage>
        <taxon>Eukaryota</taxon>
        <taxon>Metazoa</taxon>
        <taxon>Ecdysozoa</taxon>
        <taxon>Arthropoda</taxon>
        <taxon>Chelicerata</taxon>
        <taxon>Arachnida</taxon>
        <taxon>Acari</taxon>
        <taxon>Acariformes</taxon>
        <taxon>Trombidiformes</taxon>
        <taxon>Prostigmata</taxon>
        <taxon>Eleutherengona</taxon>
        <taxon>Raphignathae</taxon>
        <taxon>Tetranychoidea</taxon>
        <taxon>Tetranychidae</taxon>
        <taxon>Tetranychus</taxon>
    </lineage>
</organism>
<dbReference type="GO" id="GO:0140359">
    <property type="term" value="F:ABC-type transporter activity"/>
    <property type="evidence" value="ECO:0007669"/>
    <property type="project" value="InterPro"/>
</dbReference>
<name>T1JZU7_TETUR</name>
<dbReference type="InterPro" id="IPR017871">
    <property type="entry name" value="ABC_transporter-like_CS"/>
</dbReference>
<evidence type="ECO:0000256" key="7">
    <source>
        <dbReference type="SAM" id="Phobius"/>
    </source>
</evidence>
<feature type="transmembrane region" description="Helical" evidence="7">
    <location>
        <begin position="540"/>
        <end position="563"/>
    </location>
</feature>
<dbReference type="PANTHER" id="PTHR43038:SF3">
    <property type="entry name" value="ABC TRANSPORTER G FAMILY MEMBER 20 ISOFORM X1"/>
    <property type="match status" value="1"/>
</dbReference>
<dbReference type="PANTHER" id="PTHR43038">
    <property type="entry name" value="ATP-BINDING CASSETTE, SUB-FAMILY H, MEMBER 1"/>
    <property type="match status" value="1"/>
</dbReference>
<dbReference type="HOGENOM" id="CLU_014367_1_0_1"/>
<keyword evidence="2 7" id="KW-0812">Transmembrane</keyword>
<feature type="transmembrane region" description="Helical" evidence="7">
    <location>
        <begin position="584"/>
        <end position="611"/>
    </location>
</feature>
<dbReference type="STRING" id="32264.T1JZU7"/>
<keyword evidence="5 7" id="KW-1133">Transmembrane helix</keyword>
<dbReference type="Gene3D" id="3.40.50.300">
    <property type="entry name" value="P-loop containing nucleotide triphosphate hydrolases"/>
    <property type="match status" value="1"/>
</dbReference>
<keyword evidence="6 7" id="KW-0472">Membrane</keyword>